<evidence type="ECO:0000313" key="2">
    <source>
        <dbReference type="Proteomes" id="UP000247099"/>
    </source>
</evidence>
<dbReference type="InParanoid" id="A0A317ZF63"/>
<evidence type="ECO:0000313" key="1">
    <source>
        <dbReference type="EMBL" id="PXA02813.1"/>
    </source>
</evidence>
<comment type="caution">
    <text evidence="1">The sequence shown here is derived from an EMBL/GenBank/DDBJ whole genome shotgun (WGS) entry which is preliminary data.</text>
</comment>
<dbReference type="AlphaFoldDB" id="A0A317ZF63"/>
<sequence>MLDGTSTWENPKEMEIYIEGKLWIKGNHRAITNPTVESGIIHSRVLLEFLGLRADLKNGTIEEVKKRKPGDIGIEMFQHDGRHLERVTKEEALSKYPGRREDAERSLVITIAHAHRSIAHLTEGPIEDPGSIDLLILGAKGVLALVHDFLYVRLGIPTPDYSIKQIKP</sequence>
<proteinExistence type="predicted"/>
<reference evidence="1 2" key="1">
    <citation type="submission" date="2018-05" db="EMBL/GenBank/DDBJ databases">
        <title>Coraliomargarita sinensis sp. nov., isolated from a marine solar saltern.</title>
        <authorList>
            <person name="Zhou L.Y."/>
        </authorList>
    </citation>
    <scope>NUCLEOTIDE SEQUENCE [LARGE SCALE GENOMIC DNA]</scope>
    <source>
        <strain evidence="1 2">WN38</strain>
    </source>
</reference>
<organism evidence="1 2">
    <name type="scientific">Coraliomargarita sinensis</name>
    <dbReference type="NCBI Taxonomy" id="2174842"/>
    <lineage>
        <taxon>Bacteria</taxon>
        <taxon>Pseudomonadati</taxon>
        <taxon>Verrucomicrobiota</taxon>
        <taxon>Opitutia</taxon>
        <taxon>Puniceicoccales</taxon>
        <taxon>Coraliomargaritaceae</taxon>
        <taxon>Coraliomargarita</taxon>
    </lineage>
</organism>
<gene>
    <name evidence="1" type="ORF">DDZ13_15200</name>
</gene>
<dbReference type="Proteomes" id="UP000247099">
    <property type="component" value="Unassembled WGS sequence"/>
</dbReference>
<accession>A0A317ZF63</accession>
<name>A0A317ZF63_9BACT</name>
<keyword evidence="2" id="KW-1185">Reference proteome</keyword>
<protein>
    <submittedName>
        <fullName evidence="1">Uncharacterized protein</fullName>
    </submittedName>
</protein>
<dbReference type="EMBL" id="QHJQ01000028">
    <property type="protein sequence ID" value="PXA02813.1"/>
    <property type="molecule type" value="Genomic_DNA"/>
</dbReference>